<dbReference type="AlphaFoldDB" id="A0A167ZBW0"/>
<feature type="region of interest" description="Disordered" evidence="1">
    <location>
        <begin position="91"/>
        <end position="132"/>
    </location>
</feature>
<evidence type="ECO:0000313" key="2">
    <source>
        <dbReference type="EMBL" id="KZZ92455.1"/>
    </source>
</evidence>
<evidence type="ECO:0000256" key="1">
    <source>
        <dbReference type="SAM" id="MobiDB-lite"/>
    </source>
</evidence>
<keyword evidence="3" id="KW-1185">Reference proteome</keyword>
<gene>
    <name evidence="2" type="ORF">AAL_06081</name>
</gene>
<dbReference type="EMBL" id="AZGY01000015">
    <property type="protein sequence ID" value="KZZ92455.1"/>
    <property type="molecule type" value="Genomic_DNA"/>
</dbReference>
<feature type="region of interest" description="Disordered" evidence="1">
    <location>
        <begin position="257"/>
        <end position="326"/>
    </location>
</feature>
<feature type="compositionally biased region" description="Basic and acidic residues" evidence="1">
    <location>
        <begin position="155"/>
        <end position="167"/>
    </location>
</feature>
<name>A0A167ZBW0_9HYPO</name>
<protein>
    <submittedName>
        <fullName evidence="2">Uncharacterized protein</fullName>
    </submittedName>
</protein>
<feature type="compositionally biased region" description="Low complexity" evidence="1">
    <location>
        <begin position="101"/>
        <end position="112"/>
    </location>
</feature>
<feature type="region of interest" description="Disordered" evidence="1">
    <location>
        <begin position="147"/>
        <end position="172"/>
    </location>
</feature>
<accession>A0A167ZBW0</accession>
<sequence>MSQASHPIFINLPPPGSNPDTPSEMPGTPTSTTTSLSALSTTAIKDGHRGHFASGPLGRGHQHNPSATSLEAERADRISRLAGLERVSTLRATGGAGGGPSSISPQTTPTSTAGAGFPPNFPNAHNLTPSYFDSNGQPVAVTKMSTVGSASATESHVDDGSRTTAGEHEEDMFSTDTNYREAGSVASVGVDPDAMDEDVATQSVSGYEDRMSDDGSASLVGFGEGAGSTVSGPIYHRRPPPGTFGVHSAWNLERTNSGMSDARRERDIQMSGGDTPTAASAMNDRRDPRLVDGPATDAPYHGFAAEHDDSVDRPFREPPPTGAPEREVAEGIVQRLDHGENKPGFSALGSPGAGAQALGRFYFEGEKRKD</sequence>
<feature type="compositionally biased region" description="Polar residues" evidence="1">
    <location>
        <begin position="123"/>
        <end position="132"/>
    </location>
</feature>
<feature type="compositionally biased region" description="Basic and acidic residues" evidence="1">
    <location>
        <begin position="304"/>
        <end position="316"/>
    </location>
</feature>
<comment type="caution">
    <text evidence="2">The sequence shown here is derived from an EMBL/GenBank/DDBJ whole genome shotgun (WGS) entry which is preliminary data.</text>
</comment>
<proteinExistence type="predicted"/>
<organism evidence="2 3">
    <name type="scientific">Moelleriella libera RCEF 2490</name>
    <dbReference type="NCBI Taxonomy" id="1081109"/>
    <lineage>
        <taxon>Eukaryota</taxon>
        <taxon>Fungi</taxon>
        <taxon>Dikarya</taxon>
        <taxon>Ascomycota</taxon>
        <taxon>Pezizomycotina</taxon>
        <taxon>Sordariomycetes</taxon>
        <taxon>Hypocreomycetidae</taxon>
        <taxon>Hypocreales</taxon>
        <taxon>Clavicipitaceae</taxon>
        <taxon>Moelleriella</taxon>
    </lineage>
</organism>
<dbReference type="OrthoDB" id="5315820at2759"/>
<evidence type="ECO:0000313" key="3">
    <source>
        <dbReference type="Proteomes" id="UP000078544"/>
    </source>
</evidence>
<reference evidence="2 3" key="1">
    <citation type="journal article" date="2016" name="Genome Biol. Evol.">
        <title>Divergent and convergent evolution of fungal pathogenicity.</title>
        <authorList>
            <person name="Shang Y."/>
            <person name="Xiao G."/>
            <person name="Zheng P."/>
            <person name="Cen K."/>
            <person name="Zhan S."/>
            <person name="Wang C."/>
        </authorList>
    </citation>
    <scope>NUCLEOTIDE SEQUENCE [LARGE SCALE GENOMIC DNA]</scope>
    <source>
        <strain evidence="2 3">RCEF 2490</strain>
    </source>
</reference>
<dbReference type="Proteomes" id="UP000078544">
    <property type="component" value="Unassembled WGS sequence"/>
</dbReference>
<feature type="compositionally biased region" description="Low complexity" evidence="1">
    <location>
        <begin position="30"/>
        <end position="43"/>
    </location>
</feature>
<feature type="region of interest" description="Disordered" evidence="1">
    <location>
        <begin position="1"/>
        <end position="76"/>
    </location>
</feature>